<dbReference type="InterPro" id="IPR005302">
    <property type="entry name" value="MoCF_Sase_C"/>
</dbReference>
<dbReference type="GO" id="GO:0030151">
    <property type="term" value="F:molybdenum ion binding"/>
    <property type="evidence" value="ECO:0007669"/>
    <property type="project" value="InterPro"/>
</dbReference>
<dbReference type="PROSITE" id="PS51340">
    <property type="entry name" value="MOSC"/>
    <property type="match status" value="1"/>
</dbReference>
<feature type="domain" description="MOSC" evidence="1">
    <location>
        <begin position="63"/>
        <end position="240"/>
    </location>
</feature>
<dbReference type="AlphaFoldDB" id="A0A372LQH1"/>
<evidence type="ECO:0000313" key="3">
    <source>
        <dbReference type="Proteomes" id="UP000264541"/>
    </source>
</evidence>
<accession>A0A372LQH1</accession>
<sequence>MELGFIKEIIRYPVKSFRGESIHKTKVMDYGLYGDRSHALLDETRHGKFLTITQYSDMVRYKARFIGPETMTQYPEIEVTTPEGMVLHWSDQRLIKEVERKINRQITSVSFTPSHVPIGAIEEEHILLITDASIRKIGEMYGEELDYRRFRPNLYIDLIDKIPYIEETWIGKSMKIGSEVEIQLKRRCERCMIITVNPGDAKKDMSLLRTVALERDNYFGVYASVIKAGDIHAGDKVVLV</sequence>
<dbReference type="OrthoDB" id="581532at2"/>
<name>A0A372LQH1_9BACI</name>
<dbReference type="Pfam" id="PF03473">
    <property type="entry name" value="MOSC"/>
    <property type="match status" value="1"/>
</dbReference>
<dbReference type="SUPFAM" id="SSF50800">
    <property type="entry name" value="PK beta-barrel domain-like"/>
    <property type="match status" value="1"/>
</dbReference>
<keyword evidence="3" id="KW-1185">Reference proteome</keyword>
<dbReference type="GO" id="GO:0003824">
    <property type="term" value="F:catalytic activity"/>
    <property type="evidence" value="ECO:0007669"/>
    <property type="project" value="InterPro"/>
</dbReference>
<dbReference type="RefSeq" id="WP_117325727.1">
    <property type="nucleotide sequence ID" value="NZ_QVTE01000015.1"/>
</dbReference>
<organism evidence="2 3">
    <name type="scientific">Peribacillus saganii</name>
    <dbReference type="NCBI Taxonomy" id="2303992"/>
    <lineage>
        <taxon>Bacteria</taxon>
        <taxon>Bacillati</taxon>
        <taxon>Bacillota</taxon>
        <taxon>Bacilli</taxon>
        <taxon>Bacillales</taxon>
        <taxon>Bacillaceae</taxon>
        <taxon>Peribacillus</taxon>
    </lineage>
</organism>
<gene>
    <name evidence="2" type="ORF">D0469_05940</name>
</gene>
<dbReference type="GO" id="GO:0030170">
    <property type="term" value="F:pyridoxal phosphate binding"/>
    <property type="evidence" value="ECO:0007669"/>
    <property type="project" value="InterPro"/>
</dbReference>
<evidence type="ECO:0000313" key="2">
    <source>
        <dbReference type="EMBL" id="RFU70473.1"/>
    </source>
</evidence>
<dbReference type="Pfam" id="PF03476">
    <property type="entry name" value="MOSC_N"/>
    <property type="match status" value="1"/>
</dbReference>
<dbReference type="InterPro" id="IPR005303">
    <property type="entry name" value="MOCOS_middle"/>
</dbReference>
<proteinExistence type="predicted"/>
<dbReference type="Gene3D" id="2.40.33.20">
    <property type="entry name" value="PK beta-barrel domain-like"/>
    <property type="match status" value="1"/>
</dbReference>
<reference evidence="2 3" key="1">
    <citation type="submission" date="2018-08" db="EMBL/GenBank/DDBJ databases">
        <title>Bacillus chawlae sp. nov., Bacillus glennii sp. nov., and Bacillus saganii sp. nov. Isolated from the Vehicle Assembly Building at Kennedy Space Center where the Viking Spacecraft were Assembled.</title>
        <authorList>
            <person name="Seuylemezian A."/>
            <person name="Vaishampayan P."/>
        </authorList>
    </citation>
    <scope>NUCLEOTIDE SEQUENCE [LARGE SCALE GENOMIC DNA]</scope>
    <source>
        <strain evidence="2 3">V47-23a</strain>
    </source>
</reference>
<comment type="caution">
    <text evidence="2">The sequence shown here is derived from an EMBL/GenBank/DDBJ whole genome shotgun (WGS) entry which is preliminary data.</text>
</comment>
<dbReference type="Proteomes" id="UP000264541">
    <property type="component" value="Unassembled WGS sequence"/>
</dbReference>
<dbReference type="InterPro" id="IPR011037">
    <property type="entry name" value="Pyrv_Knase-like_insert_dom_sf"/>
</dbReference>
<evidence type="ECO:0000259" key="1">
    <source>
        <dbReference type="PROSITE" id="PS51340"/>
    </source>
</evidence>
<dbReference type="EMBL" id="QVTE01000015">
    <property type="protein sequence ID" value="RFU70473.1"/>
    <property type="molecule type" value="Genomic_DNA"/>
</dbReference>
<protein>
    <submittedName>
        <fullName evidence="2">MOSC domain-containing protein</fullName>
    </submittedName>
</protein>